<proteinExistence type="predicted"/>
<keyword evidence="4" id="KW-1185">Reference proteome</keyword>
<evidence type="ECO:0000313" key="4">
    <source>
        <dbReference type="Proteomes" id="UP000242525"/>
    </source>
</evidence>
<feature type="domain" description="Zn(2)-C6 fungal-type" evidence="2">
    <location>
        <begin position="32"/>
        <end position="62"/>
    </location>
</feature>
<dbReference type="Proteomes" id="UP000242525">
    <property type="component" value="Unassembled WGS sequence"/>
</dbReference>
<dbReference type="STRING" id="1173061.A0A0J9XK14"/>
<accession>A0A0J9XK14</accession>
<dbReference type="SUPFAM" id="SSF57701">
    <property type="entry name" value="Zn2/Cys6 DNA-binding domain"/>
    <property type="match status" value="1"/>
</dbReference>
<dbReference type="InterPro" id="IPR021858">
    <property type="entry name" value="Fun_TF"/>
</dbReference>
<evidence type="ECO:0000256" key="1">
    <source>
        <dbReference type="SAM" id="MobiDB-lite"/>
    </source>
</evidence>
<dbReference type="Gene3D" id="4.10.240.10">
    <property type="entry name" value="Zn(2)-C6 fungal-type DNA-binding domain"/>
    <property type="match status" value="1"/>
</dbReference>
<dbReference type="OrthoDB" id="1924260at2759"/>
<protein>
    <submittedName>
        <fullName evidence="3">Similar to Saccharomyces cerevisiae YLR228C ECM22 Sterol regulatory element binding protein that regulates transcription of sterol biosynthetic genes</fullName>
    </submittedName>
</protein>
<organism evidence="3 4">
    <name type="scientific">Geotrichum candidum</name>
    <name type="common">Oospora lactis</name>
    <name type="synonym">Dipodascus geotrichum</name>
    <dbReference type="NCBI Taxonomy" id="1173061"/>
    <lineage>
        <taxon>Eukaryota</taxon>
        <taxon>Fungi</taxon>
        <taxon>Dikarya</taxon>
        <taxon>Ascomycota</taxon>
        <taxon>Saccharomycotina</taxon>
        <taxon>Dipodascomycetes</taxon>
        <taxon>Dipodascales</taxon>
        <taxon>Dipodascaceae</taxon>
        <taxon>Geotrichum</taxon>
    </lineage>
</organism>
<dbReference type="PANTHER" id="PTHR47657">
    <property type="entry name" value="STEROL REGULATORY ELEMENT-BINDING PROTEIN ECM22"/>
    <property type="match status" value="1"/>
</dbReference>
<dbReference type="PROSITE" id="PS50048">
    <property type="entry name" value="ZN2_CY6_FUNGAL_2"/>
    <property type="match status" value="1"/>
</dbReference>
<dbReference type="Pfam" id="PF11951">
    <property type="entry name" value="Fungal_trans_2"/>
    <property type="match status" value="1"/>
</dbReference>
<name>A0A0J9XK14_GEOCN</name>
<feature type="compositionally biased region" description="Low complexity" evidence="1">
    <location>
        <begin position="511"/>
        <end position="522"/>
    </location>
</feature>
<evidence type="ECO:0000259" key="2">
    <source>
        <dbReference type="PROSITE" id="PS50048"/>
    </source>
</evidence>
<sequence length="595" mass="67368">MPPKSNYTTATDETGEVRKVHLRRAHKKSHLGCQKCKKRRIKCDEQVPVCGHCKRGNIDCSYSYYTELQIKEHIEKREASRAAATAVLIDATNTKLEIDNKMAGTRLVPQAQLPLTEKINNLPKLERRNMNTTIAIARQGFETDFMRDAYRNWMDNTLALAFHHKCLHHALLAFSFSFASIKTKKEVERLGSDRHRFVALREMQQDLLKVSPANTDALLSASLILSWDVFLREGDIASYITLTRGLGAVLEKVQKVSSTTQMALCMTESLFQAVKKILHPPYDDTFFVELKESIKELVVEDSQLALDPGLKPEYDFLVDYVTRMEEFLRMSPRSASEEDRFPRDPCDIFSFMREWIGGFPSMALNLDILHKENKETALVLYCYFHAVTRALDAIMPEARYLFQFSFIGPIDLVSPDTCITLTECETTRARLEYPIKIIKFFKTRQLLLNQQFLFADPLKNATPLTPPQPEPVDETFVTSFQAFSIDTVGTYMPVVRESSPSSYASTVVTSPLSSVSPESTSPQHTGFRRESSATVGSSVSDFDLLGKPESVFGTPVPPASDLGEIHLGLSSLSLGMFRPYFDDRMRILERYVVGQ</sequence>
<gene>
    <name evidence="3" type="ORF">BN980_GECA21s00153g</name>
</gene>
<dbReference type="InterPro" id="IPR036864">
    <property type="entry name" value="Zn2-C6_fun-type_DNA-bd_sf"/>
</dbReference>
<dbReference type="PROSITE" id="PS00463">
    <property type="entry name" value="ZN2_CY6_FUNGAL_1"/>
    <property type="match status" value="1"/>
</dbReference>
<evidence type="ECO:0000313" key="3">
    <source>
        <dbReference type="EMBL" id="CDO57375.1"/>
    </source>
</evidence>
<dbReference type="Pfam" id="PF00172">
    <property type="entry name" value="Zn_clus"/>
    <property type="match status" value="1"/>
</dbReference>
<dbReference type="InterPro" id="IPR001138">
    <property type="entry name" value="Zn2Cys6_DnaBD"/>
</dbReference>
<feature type="region of interest" description="Disordered" evidence="1">
    <location>
        <begin position="511"/>
        <end position="534"/>
    </location>
</feature>
<dbReference type="SMART" id="SM00066">
    <property type="entry name" value="GAL4"/>
    <property type="match status" value="1"/>
</dbReference>
<dbReference type="PANTHER" id="PTHR47657:SF7">
    <property type="entry name" value="STEROL REGULATORY ELEMENT-BINDING PROTEIN ECM22"/>
    <property type="match status" value="1"/>
</dbReference>
<reference evidence="3" key="1">
    <citation type="submission" date="2014-03" db="EMBL/GenBank/DDBJ databases">
        <authorList>
            <person name="Casaregola S."/>
        </authorList>
    </citation>
    <scope>NUCLEOTIDE SEQUENCE [LARGE SCALE GENOMIC DNA]</scope>
    <source>
        <strain evidence="3">CLIB 918</strain>
    </source>
</reference>
<dbReference type="CDD" id="cd00067">
    <property type="entry name" value="GAL4"/>
    <property type="match status" value="1"/>
</dbReference>
<comment type="caution">
    <text evidence="3">The sequence shown here is derived from an EMBL/GenBank/DDBJ whole genome shotgun (WGS) entry which is preliminary data.</text>
</comment>
<dbReference type="InterPro" id="IPR052400">
    <property type="entry name" value="Zn2-C6_fungal_TF"/>
</dbReference>
<dbReference type="GO" id="GO:0000981">
    <property type="term" value="F:DNA-binding transcription factor activity, RNA polymerase II-specific"/>
    <property type="evidence" value="ECO:0007669"/>
    <property type="project" value="InterPro"/>
</dbReference>
<dbReference type="GO" id="GO:0008270">
    <property type="term" value="F:zinc ion binding"/>
    <property type="evidence" value="ECO:0007669"/>
    <property type="project" value="InterPro"/>
</dbReference>
<dbReference type="EMBL" id="CCBN010000021">
    <property type="protein sequence ID" value="CDO57375.1"/>
    <property type="molecule type" value="Genomic_DNA"/>
</dbReference>
<dbReference type="AlphaFoldDB" id="A0A0J9XK14"/>